<sequence length="105" mass="12438">MPVHFSYTETFVISVKDSNVKKLFVAELIDDFEQRLTPYPEVCEVSKMLRSLGVNKYREFLSRNGYRIFYSVLKNSLNGYHVTAHALIHQRQDMQSLLFNRLLEY</sequence>
<organism evidence="1 2">
    <name type="scientific">Morganella psychrotolerans</name>
    <dbReference type="NCBI Taxonomy" id="368603"/>
    <lineage>
        <taxon>Bacteria</taxon>
        <taxon>Pseudomonadati</taxon>
        <taxon>Pseudomonadota</taxon>
        <taxon>Gammaproteobacteria</taxon>
        <taxon>Enterobacterales</taxon>
        <taxon>Morganellaceae</taxon>
        <taxon>Morganella</taxon>
    </lineage>
</organism>
<dbReference type="OrthoDB" id="6238102at2"/>
<comment type="caution">
    <text evidence="1">The sequence shown here is derived from an EMBL/GenBank/DDBJ whole genome shotgun (WGS) entry which is preliminary data.</text>
</comment>
<name>A0A1B8HN38_9GAMM</name>
<evidence type="ECO:0000313" key="2">
    <source>
        <dbReference type="Proteomes" id="UP000092377"/>
    </source>
</evidence>
<proteinExistence type="predicted"/>
<dbReference type="AlphaFoldDB" id="A0A1B8HN38"/>
<reference evidence="2" key="1">
    <citation type="submission" date="2016-06" db="EMBL/GenBank/DDBJ databases">
        <authorList>
            <person name="Butler K."/>
        </authorList>
    </citation>
    <scope>NUCLEOTIDE SEQUENCE [LARGE SCALE GENOMIC DNA]</scope>
    <source>
        <strain evidence="2">GCSL-Mp20</strain>
    </source>
</reference>
<dbReference type="EMBL" id="LZEY01000012">
    <property type="protein sequence ID" value="OBU10865.1"/>
    <property type="molecule type" value="Genomic_DNA"/>
</dbReference>
<protein>
    <recommendedName>
        <fullName evidence="3">Addiction module toxin RelE</fullName>
    </recommendedName>
</protein>
<keyword evidence="2" id="KW-1185">Reference proteome</keyword>
<accession>A0A1B8HN38</accession>
<gene>
    <name evidence="1" type="ORF">AYY18_02670</name>
</gene>
<evidence type="ECO:0008006" key="3">
    <source>
        <dbReference type="Google" id="ProtNLM"/>
    </source>
</evidence>
<dbReference type="Gene3D" id="3.30.2310.20">
    <property type="entry name" value="RelE-like"/>
    <property type="match status" value="1"/>
</dbReference>
<dbReference type="Proteomes" id="UP000092377">
    <property type="component" value="Unassembled WGS sequence"/>
</dbReference>
<dbReference type="InterPro" id="IPR035093">
    <property type="entry name" value="RelE/ParE_toxin_dom_sf"/>
</dbReference>
<evidence type="ECO:0000313" key="1">
    <source>
        <dbReference type="EMBL" id="OBU10865.1"/>
    </source>
</evidence>
<dbReference type="RefSeq" id="WP_067401035.1">
    <property type="nucleotide sequence ID" value="NZ_LZEY01000012.1"/>
</dbReference>